<proteinExistence type="predicted"/>
<evidence type="ECO:0000313" key="3">
    <source>
        <dbReference type="Proteomes" id="UP000325827"/>
    </source>
</evidence>
<accession>A0A5J5IWK6</accession>
<dbReference type="Proteomes" id="UP000325827">
    <property type="component" value="Unassembled WGS sequence"/>
</dbReference>
<dbReference type="EMBL" id="VYSA01000004">
    <property type="protein sequence ID" value="KAA9105851.1"/>
    <property type="molecule type" value="Genomic_DNA"/>
</dbReference>
<sequence>MKIPEPLRLWWHDGAGVRVLRYSGRQWTVLALVSFICTLASLVPVESFLGRSVLVVVPYLLVPAGLAATAFAVTAGVLTYRFRRAARR</sequence>
<feature type="transmembrane region" description="Helical" evidence="1">
    <location>
        <begin position="57"/>
        <end position="80"/>
    </location>
</feature>
<keyword evidence="1" id="KW-1133">Transmembrane helix</keyword>
<comment type="caution">
    <text evidence="2">The sequence shown here is derived from an EMBL/GenBank/DDBJ whole genome shotgun (WGS) entry which is preliminary data.</text>
</comment>
<evidence type="ECO:0000256" key="1">
    <source>
        <dbReference type="SAM" id="Phobius"/>
    </source>
</evidence>
<protein>
    <submittedName>
        <fullName evidence="2">Uncharacterized protein</fullName>
    </submittedName>
</protein>
<keyword evidence="3" id="KW-1185">Reference proteome</keyword>
<keyword evidence="1" id="KW-0812">Transmembrane</keyword>
<feature type="transmembrane region" description="Helical" evidence="1">
    <location>
        <begin position="27"/>
        <end position="45"/>
    </location>
</feature>
<dbReference type="RefSeq" id="WP_150449993.1">
    <property type="nucleotide sequence ID" value="NZ_VYSA01000004.1"/>
</dbReference>
<name>A0A5J5IWK6_9MICO</name>
<reference evidence="3" key="1">
    <citation type="submission" date="2019-09" db="EMBL/GenBank/DDBJ databases">
        <title>Mumia zhuanghuii sp. nov. isolated from the intestinal contents of plateau pika (Ochotona curzoniae) in the Qinghai-Tibet plateau of China.</title>
        <authorList>
            <person name="Tian Z."/>
        </authorList>
    </citation>
    <scope>NUCLEOTIDE SEQUENCE [LARGE SCALE GENOMIC DNA]</scope>
    <source>
        <strain evidence="3">JCM 30598</strain>
    </source>
</reference>
<dbReference type="AlphaFoldDB" id="A0A5J5IWK6"/>
<evidence type="ECO:0000313" key="2">
    <source>
        <dbReference type="EMBL" id="KAA9105851.1"/>
    </source>
</evidence>
<dbReference type="OrthoDB" id="5073555at2"/>
<gene>
    <name evidence="2" type="ORF">F6B43_15910</name>
</gene>
<organism evidence="2 3">
    <name type="scientific">Microbacterium rhizomatis</name>
    <dbReference type="NCBI Taxonomy" id="1631477"/>
    <lineage>
        <taxon>Bacteria</taxon>
        <taxon>Bacillati</taxon>
        <taxon>Actinomycetota</taxon>
        <taxon>Actinomycetes</taxon>
        <taxon>Micrococcales</taxon>
        <taxon>Microbacteriaceae</taxon>
        <taxon>Microbacterium</taxon>
    </lineage>
</organism>
<keyword evidence="1" id="KW-0472">Membrane</keyword>